<evidence type="ECO:0000313" key="1">
    <source>
        <dbReference type="EMBL" id="MBW4467733.1"/>
    </source>
</evidence>
<organism evidence="1 2">
    <name type="scientific">Pegethrix bostrychoides GSE-TBD4-15B</name>
    <dbReference type="NCBI Taxonomy" id="2839662"/>
    <lineage>
        <taxon>Bacteria</taxon>
        <taxon>Bacillati</taxon>
        <taxon>Cyanobacteriota</taxon>
        <taxon>Cyanophyceae</taxon>
        <taxon>Oculatellales</taxon>
        <taxon>Oculatellaceae</taxon>
        <taxon>Pegethrix</taxon>
    </lineage>
</organism>
<name>A0A951PEU0_9CYAN</name>
<reference evidence="1" key="1">
    <citation type="submission" date="2021-05" db="EMBL/GenBank/DDBJ databases">
        <authorList>
            <person name="Pietrasiak N."/>
            <person name="Ward R."/>
            <person name="Stajich J.E."/>
            <person name="Kurbessoian T."/>
        </authorList>
    </citation>
    <scope>NUCLEOTIDE SEQUENCE</scope>
    <source>
        <strain evidence="1">GSE-TBD4-15B</strain>
    </source>
</reference>
<evidence type="ECO:0000313" key="2">
    <source>
        <dbReference type="Proteomes" id="UP000707356"/>
    </source>
</evidence>
<dbReference type="Proteomes" id="UP000707356">
    <property type="component" value="Unassembled WGS sequence"/>
</dbReference>
<protein>
    <submittedName>
        <fullName evidence="1">Uncharacterized protein</fullName>
    </submittedName>
</protein>
<comment type="caution">
    <text evidence="1">The sequence shown here is derived from an EMBL/GenBank/DDBJ whole genome shotgun (WGS) entry which is preliminary data.</text>
</comment>
<gene>
    <name evidence="1" type="ORF">KME07_20085</name>
</gene>
<sequence>MFEELSHSIGKEALKAARDLLDALLQRQDLTSEQRTMLHQASRAAEALPVRPTASYEVVLTVRLEPKLEVPGELEMRQYSLTFTPTWFTLESRRVARSPLIYFLFETTIDGGFEVNGDFDQWCADVAGLAQQPDANLLITRTEDSELDDEDEDYPASTMEAMELLPAWFVKRMMTDAWHFGLLTTSGNVIGIHQIHRTYQAADGSIWIDVELMSIYPPGVAENVMFIAPTSRTQASINTSHIVTAFELADT</sequence>
<dbReference type="EMBL" id="JAHHHV010000080">
    <property type="protein sequence ID" value="MBW4467733.1"/>
    <property type="molecule type" value="Genomic_DNA"/>
</dbReference>
<reference evidence="1" key="2">
    <citation type="journal article" date="2022" name="Microbiol. Resour. Announc.">
        <title>Metagenome Sequencing to Explore Phylogenomics of Terrestrial Cyanobacteria.</title>
        <authorList>
            <person name="Ward R.D."/>
            <person name="Stajich J.E."/>
            <person name="Johansen J.R."/>
            <person name="Huntemann M."/>
            <person name="Clum A."/>
            <person name="Foster B."/>
            <person name="Foster B."/>
            <person name="Roux S."/>
            <person name="Palaniappan K."/>
            <person name="Varghese N."/>
            <person name="Mukherjee S."/>
            <person name="Reddy T.B.K."/>
            <person name="Daum C."/>
            <person name="Copeland A."/>
            <person name="Chen I.A."/>
            <person name="Ivanova N.N."/>
            <person name="Kyrpides N.C."/>
            <person name="Shapiro N."/>
            <person name="Eloe-Fadrosh E.A."/>
            <person name="Pietrasiak N."/>
        </authorList>
    </citation>
    <scope>NUCLEOTIDE SEQUENCE</scope>
    <source>
        <strain evidence="1">GSE-TBD4-15B</strain>
    </source>
</reference>
<proteinExistence type="predicted"/>
<dbReference type="AlphaFoldDB" id="A0A951PEU0"/>
<accession>A0A951PEU0</accession>